<dbReference type="InterPro" id="IPR010982">
    <property type="entry name" value="Lambda_DNA-bd_dom_sf"/>
</dbReference>
<dbReference type="KEGG" id="cse:Cseg_0451"/>
<evidence type="ECO:0000313" key="2">
    <source>
        <dbReference type="EMBL" id="ADG08967.1"/>
    </source>
</evidence>
<dbReference type="Gene3D" id="1.10.260.40">
    <property type="entry name" value="lambda repressor-like DNA-binding domains"/>
    <property type="match status" value="1"/>
</dbReference>
<proteinExistence type="predicted"/>
<organism evidence="2 3">
    <name type="scientific">Caulobacter segnis (strain ATCC 21756 / DSM 7131 / JCM 7823 / NBRC 15250 / LMG 17158 / TK0059)</name>
    <name type="common">Mycoplana segnis</name>
    <dbReference type="NCBI Taxonomy" id="509190"/>
    <lineage>
        <taxon>Bacteria</taxon>
        <taxon>Pseudomonadati</taxon>
        <taxon>Pseudomonadota</taxon>
        <taxon>Alphaproteobacteria</taxon>
        <taxon>Caulobacterales</taxon>
        <taxon>Caulobacteraceae</taxon>
        <taxon>Caulobacter</taxon>
    </lineage>
</organism>
<feature type="domain" description="HTH cro/C1-type" evidence="1">
    <location>
        <begin position="9"/>
        <end position="41"/>
    </location>
</feature>
<evidence type="ECO:0000259" key="1">
    <source>
        <dbReference type="PROSITE" id="PS50943"/>
    </source>
</evidence>
<dbReference type="AlphaFoldDB" id="D5VEE4"/>
<protein>
    <submittedName>
        <fullName evidence="2">Putative transcriptional regulator, XRE family</fullName>
    </submittedName>
</protein>
<reference evidence="3" key="1">
    <citation type="journal article" date="2011" name="J. Bacteriol.">
        <title>Genome sequences of eight morphologically diverse alphaproteobacteria.</title>
        <authorList>
            <consortium name="US DOE Joint Genome Institute"/>
            <person name="Brown P.J."/>
            <person name="Kysela D.T."/>
            <person name="Buechlein A."/>
            <person name="Hemmerich C."/>
            <person name="Brun Y.V."/>
        </authorList>
    </citation>
    <scope>NUCLEOTIDE SEQUENCE [LARGE SCALE GENOMIC DNA]</scope>
    <source>
        <strain evidence="3">ATCC 21756 / DSM 7131 / JCM 7823 / NBRC 15250 / LMG 17158 / TK0059</strain>
    </source>
</reference>
<dbReference type="GO" id="GO:0003677">
    <property type="term" value="F:DNA binding"/>
    <property type="evidence" value="ECO:0007669"/>
    <property type="project" value="InterPro"/>
</dbReference>
<name>D5VEE4_CAUST</name>
<dbReference type="STRING" id="509190.Cseg_0451"/>
<dbReference type="PROSITE" id="PS50943">
    <property type="entry name" value="HTH_CROC1"/>
    <property type="match status" value="1"/>
</dbReference>
<accession>D5VEE4</accession>
<dbReference type="InterPro" id="IPR001387">
    <property type="entry name" value="Cro/C1-type_HTH"/>
</dbReference>
<dbReference type="eggNOG" id="COG1396">
    <property type="taxonomic scope" value="Bacteria"/>
</dbReference>
<dbReference type="EMBL" id="CP002008">
    <property type="protein sequence ID" value="ADG08967.1"/>
    <property type="molecule type" value="Genomic_DNA"/>
</dbReference>
<gene>
    <name evidence="2" type="ordered locus">Cseg_0451</name>
</gene>
<dbReference type="HOGENOM" id="CLU_066192_28_3_5"/>
<dbReference type="Proteomes" id="UP000002629">
    <property type="component" value="Chromosome"/>
</dbReference>
<dbReference type="SUPFAM" id="SSF47413">
    <property type="entry name" value="lambda repressor-like DNA-binding domains"/>
    <property type="match status" value="1"/>
</dbReference>
<dbReference type="CDD" id="cd00093">
    <property type="entry name" value="HTH_XRE"/>
    <property type="match status" value="1"/>
</dbReference>
<evidence type="ECO:0000313" key="3">
    <source>
        <dbReference type="Proteomes" id="UP000002629"/>
    </source>
</evidence>
<sequence>MSIITPIQVKLARTALGLGVRDLAAAAEVAPSTVQRFESGKGDMHSRTLDRVQRVLEDGGVIFISADANGGPGVRLRS</sequence>